<dbReference type="Gene3D" id="3.30.450.40">
    <property type="match status" value="1"/>
</dbReference>
<dbReference type="PROSITE" id="PS51077">
    <property type="entry name" value="HTH_ICLR"/>
    <property type="match status" value="1"/>
</dbReference>
<dbReference type="InterPro" id="IPR036388">
    <property type="entry name" value="WH-like_DNA-bd_sf"/>
</dbReference>
<comment type="caution">
    <text evidence="6">The sequence shown here is derived from an EMBL/GenBank/DDBJ whole genome shotgun (WGS) entry which is preliminary data.</text>
</comment>
<evidence type="ECO:0000259" key="5">
    <source>
        <dbReference type="PROSITE" id="PS51078"/>
    </source>
</evidence>
<feature type="domain" description="HTH iclR-type" evidence="4">
    <location>
        <begin position="11"/>
        <end position="78"/>
    </location>
</feature>
<sequence>MSGPERGPEGMAGLAKGLAVIESFTAGQPQLTVSEAARATGLSPAAARRCLLTLADLGYLYRDGNRFKPTPRMIRLGSVYFEVADVPRLAQPIVTVARDEIGEAVSVAVLEGAEALIVARAEVQRIVNTGVRLGARLPVHASASGRVLLAGLPDDSVETLLEASTPVRTTPHTLVTRSEIRDRIELARIDGVAYTNEELELGMRSMAVPVTDSAGRVRAAMTTSSFAARASIDEMHREFLPVLRKHAAALGRSL</sequence>
<gene>
    <name evidence="6" type="ORF">GCM10022380_17950</name>
</gene>
<evidence type="ECO:0000313" key="6">
    <source>
        <dbReference type="EMBL" id="GAA3800897.1"/>
    </source>
</evidence>
<dbReference type="RefSeq" id="WP_020419067.1">
    <property type="nucleotide sequence ID" value="NZ_BAABCM010000001.1"/>
</dbReference>
<accession>A0ABP7HS08</accession>
<dbReference type="InterPro" id="IPR050707">
    <property type="entry name" value="HTH_MetabolicPath_Reg"/>
</dbReference>
<dbReference type="InterPro" id="IPR029016">
    <property type="entry name" value="GAF-like_dom_sf"/>
</dbReference>
<organism evidence="6 7">
    <name type="scientific">Amycolatopsis tucumanensis</name>
    <dbReference type="NCBI Taxonomy" id="401106"/>
    <lineage>
        <taxon>Bacteria</taxon>
        <taxon>Bacillati</taxon>
        <taxon>Actinomycetota</taxon>
        <taxon>Actinomycetes</taxon>
        <taxon>Pseudonocardiales</taxon>
        <taxon>Pseudonocardiaceae</taxon>
        <taxon>Amycolatopsis</taxon>
    </lineage>
</organism>
<dbReference type="PROSITE" id="PS51078">
    <property type="entry name" value="ICLR_ED"/>
    <property type="match status" value="1"/>
</dbReference>
<dbReference type="InterPro" id="IPR036390">
    <property type="entry name" value="WH_DNA-bd_sf"/>
</dbReference>
<dbReference type="EMBL" id="BAABCM010000001">
    <property type="protein sequence ID" value="GAA3800897.1"/>
    <property type="molecule type" value="Genomic_DNA"/>
</dbReference>
<dbReference type="PANTHER" id="PTHR30136">
    <property type="entry name" value="HELIX-TURN-HELIX TRANSCRIPTIONAL REGULATOR, ICLR FAMILY"/>
    <property type="match status" value="1"/>
</dbReference>
<evidence type="ECO:0000256" key="1">
    <source>
        <dbReference type="ARBA" id="ARBA00023015"/>
    </source>
</evidence>
<feature type="domain" description="IclR-ED" evidence="5">
    <location>
        <begin position="72"/>
        <end position="254"/>
    </location>
</feature>
<dbReference type="Proteomes" id="UP001501624">
    <property type="component" value="Unassembled WGS sequence"/>
</dbReference>
<name>A0ABP7HS08_9PSEU</name>
<evidence type="ECO:0000256" key="3">
    <source>
        <dbReference type="ARBA" id="ARBA00023163"/>
    </source>
</evidence>
<dbReference type="SUPFAM" id="SSF55781">
    <property type="entry name" value="GAF domain-like"/>
    <property type="match status" value="1"/>
</dbReference>
<keyword evidence="7" id="KW-1185">Reference proteome</keyword>
<dbReference type="SUPFAM" id="SSF46785">
    <property type="entry name" value="Winged helix' DNA-binding domain"/>
    <property type="match status" value="1"/>
</dbReference>
<keyword evidence="1" id="KW-0805">Transcription regulation</keyword>
<protein>
    <submittedName>
        <fullName evidence="6">IclR family transcriptional regulator C-terminal domain-containing protein</fullName>
    </submittedName>
</protein>
<reference evidence="7" key="1">
    <citation type="journal article" date="2019" name="Int. J. Syst. Evol. Microbiol.">
        <title>The Global Catalogue of Microorganisms (GCM) 10K type strain sequencing project: providing services to taxonomists for standard genome sequencing and annotation.</title>
        <authorList>
            <consortium name="The Broad Institute Genomics Platform"/>
            <consortium name="The Broad Institute Genome Sequencing Center for Infectious Disease"/>
            <person name="Wu L."/>
            <person name="Ma J."/>
        </authorList>
    </citation>
    <scope>NUCLEOTIDE SEQUENCE [LARGE SCALE GENOMIC DNA]</scope>
    <source>
        <strain evidence="7">JCM 17017</strain>
    </source>
</reference>
<evidence type="ECO:0000256" key="2">
    <source>
        <dbReference type="ARBA" id="ARBA00023125"/>
    </source>
</evidence>
<dbReference type="Gene3D" id="1.10.10.10">
    <property type="entry name" value="Winged helix-like DNA-binding domain superfamily/Winged helix DNA-binding domain"/>
    <property type="match status" value="1"/>
</dbReference>
<dbReference type="Pfam" id="PF09339">
    <property type="entry name" value="HTH_IclR"/>
    <property type="match status" value="1"/>
</dbReference>
<proteinExistence type="predicted"/>
<dbReference type="Pfam" id="PF01614">
    <property type="entry name" value="IclR_C"/>
    <property type="match status" value="1"/>
</dbReference>
<dbReference type="PANTHER" id="PTHR30136:SF34">
    <property type="entry name" value="TRANSCRIPTIONAL REGULATOR"/>
    <property type="match status" value="1"/>
</dbReference>
<dbReference type="InterPro" id="IPR014757">
    <property type="entry name" value="Tscrpt_reg_IclR_C"/>
</dbReference>
<dbReference type="InterPro" id="IPR005471">
    <property type="entry name" value="Tscrpt_reg_IclR_N"/>
</dbReference>
<evidence type="ECO:0000259" key="4">
    <source>
        <dbReference type="PROSITE" id="PS51077"/>
    </source>
</evidence>
<evidence type="ECO:0000313" key="7">
    <source>
        <dbReference type="Proteomes" id="UP001501624"/>
    </source>
</evidence>
<keyword evidence="3" id="KW-0804">Transcription</keyword>
<dbReference type="SMART" id="SM00346">
    <property type="entry name" value="HTH_ICLR"/>
    <property type="match status" value="1"/>
</dbReference>
<keyword evidence="2" id="KW-0238">DNA-binding</keyword>